<accession>A0ABY1YDE4</accession>
<keyword evidence="3" id="KW-1185">Reference proteome</keyword>
<evidence type="ECO:0000313" key="3">
    <source>
        <dbReference type="Proteomes" id="UP000294239"/>
    </source>
</evidence>
<proteinExistence type="predicted"/>
<sequence>MKVLLKSKLIEGVDYDESANRLKIFLTNGQRREYCDVPRDVYEGFVDAESPGSYYVRQVRGNFSHNVQHQ</sequence>
<reference evidence="2 3" key="1">
    <citation type="submission" date="2019-02" db="EMBL/GenBank/DDBJ databases">
        <title>Current taxonomic status of genus Agrobacterium and description of Agrobacterium cavarae sp. nov. isolated from maize roots.</title>
        <authorList>
            <person name="Flores-Felix J.D."/>
            <person name="Menendez E."/>
            <person name="Ramirez-Bahena M.H."/>
            <person name="Garcia-Fraile P."/>
            <person name="Velazquez E."/>
        </authorList>
    </citation>
    <scope>NUCLEOTIDE SEQUENCE [LARGE SCALE GENOMIC DNA]</scope>
    <source>
        <strain evidence="2 3">RZME10</strain>
    </source>
</reference>
<comment type="caution">
    <text evidence="2">The sequence shown here is derived from an EMBL/GenBank/DDBJ whole genome shotgun (WGS) entry which is preliminary data.</text>
</comment>
<dbReference type="RefSeq" id="WP_062597541.1">
    <property type="nucleotide sequence ID" value="NZ_CBDHDX010000001.1"/>
</dbReference>
<evidence type="ECO:0000259" key="1">
    <source>
        <dbReference type="Pfam" id="PF13619"/>
    </source>
</evidence>
<organism evidence="2 3">
    <name type="scientific">Agrobacterium cavarae</name>
    <dbReference type="NCBI Taxonomy" id="2528239"/>
    <lineage>
        <taxon>Bacteria</taxon>
        <taxon>Pseudomonadati</taxon>
        <taxon>Pseudomonadota</taxon>
        <taxon>Alphaproteobacteria</taxon>
        <taxon>Hyphomicrobiales</taxon>
        <taxon>Rhizobiaceae</taxon>
        <taxon>Rhizobium/Agrobacterium group</taxon>
        <taxon>Agrobacterium</taxon>
    </lineage>
</organism>
<protein>
    <submittedName>
        <fullName evidence="2">KTSC domain-containing protein</fullName>
    </submittedName>
</protein>
<dbReference type="EMBL" id="SISF01000025">
    <property type="protein sequence ID" value="TBN15050.1"/>
    <property type="molecule type" value="Genomic_DNA"/>
</dbReference>
<dbReference type="Pfam" id="PF13619">
    <property type="entry name" value="KTSC"/>
    <property type="match status" value="1"/>
</dbReference>
<dbReference type="InterPro" id="IPR025309">
    <property type="entry name" value="KTSC_dom"/>
</dbReference>
<gene>
    <name evidence="2" type="ORF">EYC79_06250</name>
</gene>
<name>A0ABY1YDE4_9HYPH</name>
<dbReference type="Proteomes" id="UP000294239">
    <property type="component" value="Unassembled WGS sequence"/>
</dbReference>
<feature type="domain" description="KTSC" evidence="1">
    <location>
        <begin position="6"/>
        <end position="63"/>
    </location>
</feature>
<evidence type="ECO:0000313" key="2">
    <source>
        <dbReference type="EMBL" id="TBN15050.1"/>
    </source>
</evidence>
<dbReference type="GeneID" id="301040784"/>